<evidence type="ECO:0000256" key="2">
    <source>
        <dbReference type="ARBA" id="ARBA00002931"/>
    </source>
</evidence>
<proteinExistence type="predicted"/>
<dbReference type="SUPFAM" id="SSF52518">
    <property type="entry name" value="Thiamin diphosphate-binding fold (THDP-binding)"/>
    <property type="match status" value="1"/>
</dbReference>
<reference evidence="4 5" key="1">
    <citation type="submission" date="2018-06" db="EMBL/GenBank/DDBJ databases">
        <authorList>
            <consortium name="Pathogen Informatics"/>
            <person name="Doyle S."/>
        </authorList>
    </citation>
    <scope>NUCLEOTIDE SEQUENCE [LARGE SCALE GENOMIC DNA]</scope>
    <source>
        <strain evidence="4 5">NCTC10702</strain>
    </source>
</reference>
<dbReference type="GO" id="GO:0004802">
    <property type="term" value="F:transketolase activity"/>
    <property type="evidence" value="ECO:0007669"/>
    <property type="project" value="UniProtKB-EC"/>
</dbReference>
<evidence type="ECO:0000259" key="3">
    <source>
        <dbReference type="SMART" id="SM00861"/>
    </source>
</evidence>
<keyword evidence="4" id="KW-0808">Transferase</keyword>
<protein>
    <submittedName>
        <fullName evidence="4">Transketolase</fullName>
        <ecNumber evidence="4">2.2.1.1</ecNumber>
    </submittedName>
</protein>
<organism evidence="4 5">
    <name type="scientific">Staphylococcus aureus</name>
    <dbReference type="NCBI Taxonomy" id="1280"/>
    <lineage>
        <taxon>Bacteria</taxon>
        <taxon>Bacillati</taxon>
        <taxon>Bacillota</taxon>
        <taxon>Bacilli</taxon>
        <taxon>Bacillales</taxon>
        <taxon>Staphylococcaceae</taxon>
        <taxon>Staphylococcus</taxon>
    </lineage>
</organism>
<dbReference type="CDD" id="cd07033">
    <property type="entry name" value="TPP_PYR_DXS_TK_like"/>
    <property type="match status" value="1"/>
</dbReference>
<evidence type="ECO:0000313" key="5">
    <source>
        <dbReference type="Proteomes" id="UP000254116"/>
    </source>
</evidence>
<dbReference type="InterPro" id="IPR029061">
    <property type="entry name" value="THDP-binding"/>
</dbReference>
<feature type="domain" description="Transketolase-like pyrimidine-binding" evidence="3">
    <location>
        <begin position="1"/>
        <end position="110"/>
    </location>
</feature>
<dbReference type="GO" id="GO:0005829">
    <property type="term" value="C:cytosol"/>
    <property type="evidence" value="ECO:0007669"/>
    <property type="project" value="TreeGrafter"/>
</dbReference>
<dbReference type="PANTHER" id="PTHR43522">
    <property type="entry name" value="TRANSKETOLASE"/>
    <property type="match status" value="1"/>
</dbReference>
<dbReference type="PROSITE" id="PS00802">
    <property type="entry name" value="TRANSKETOLASE_2"/>
    <property type="match status" value="1"/>
</dbReference>
<evidence type="ECO:0000313" key="4">
    <source>
        <dbReference type="EMBL" id="SUL35078.1"/>
    </source>
</evidence>
<gene>
    <name evidence="4" type="primary">tkt_5</name>
    <name evidence="4" type="ORF">NCTC10702_02111</name>
</gene>
<comment type="cofactor">
    <cofactor evidence="1">
        <name>thiamine diphosphate</name>
        <dbReference type="ChEBI" id="CHEBI:58937"/>
    </cofactor>
</comment>
<evidence type="ECO:0000256" key="1">
    <source>
        <dbReference type="ARBA" id="ARBA00001964"/>
    </source>
</evidence>
<dbReference type="InterPro" id="IPR033247">
    <property type="entry name" value="Transketolase_fam"/>
</dbReference>
<comment type="function">
    <text evidence="2">Catalyzes the transfer of a two-carbon ketol group from a ketose donor to an aldose acceptor, via a covalent intermediate with the cofactor thiamine pyrophosphate.</text>
</comment>
<dbReference type="Proteomes" id="UP000254116">
    <property type="component" value="Unassembled WGS sequence"/>
</dbReference>
<dbReference type="GO" id="GO:0006098">
    <property type="term" value="P:pentose-phosphate shunt"/>
    <property type="evidence" value="ECO:0007669"/>
    <property type="project" value="TreeGrafter"/>
</dbReference>
<dbReference type="InterPro" id="IPR020826">
    <property type="entry name" value="Transketolase_BS"/>
</dbReference>
<name>A0A380EHA0_STAAU</name>
<dbReference type="Gene3D" id="3.40.50.970">
    <property type="match status" value="1"/>
</dbReference>
<dbReference type="SMART" id="SM00861">
    <property type="entry name" value="Transket_pyr"/>
    <property type="match status" value="1"/>
</dbReference>
<dbReference type="InterPro" id="IPR005475">
    <property type="entry name" value="Transketolase-like_Pyr-bd"/>
</dbReference>
<dbReference type="AlphaFoldDB" id="A0A380EHA0"/>
<accession>A0A380EHA0</accession>
<dbReference type="EC" id="2.2.1.1" evidence="4"/>
<dbReference type="EMBL" id="UHBY01000003">
    <property type="protein sequence ID" value="SUL35078.1"/>
    <property type="molecule type" value="Genomic_DNA"/>
</dbReference>
<dbReference type="PANTHER" id="PTHR43522:SF2">
    <property type="entry name" value="TRANSKETOLASE 1-RELATED"/>
    <property type="match status" value="1"/>
</dbReference>
<dbReference type="Pfam" id="PF02779">
    <property type="entry name" value="Transket_pyr"/>
    <property type="match status" value="1"/>
</dbReference>
<sequence>MWFGVREFAMGAAVNGMAAHGGLHPYGATFFVFSDYLKPALRLSSIMGLNATFIFTHDSIAVGEDGPTHEPIEQLAGLRAIPNMNVIRPADGNETRVAWEVALESESTPTH</sequence>